<accession>A0A0F9W3Z7</accession>
<evidence type="ECO:0000256" key="1">
    <source>
        <dbReference type="SAM" id="MobiDB-lite"/>
    </source>
</evidence>
<proteinExistence type="predicted"/>
<sequence length="147" mass="17615">MTKWWRTICSWFRRAEPVVEVKVEVCDVDHVEDHICWDDLFLEPLPGDLCWFCNKCKRSWHTPNPHKFPSELAQERRDKDEHIWAEFTSYMGPFPKGVKFLKPVSLEYQRHLDKKRKERENAKSKSSRKRTGRKRKSVSDAARRTGL</sequence>
<gene>
    <name evidence="2" type="ORF">LCGC14_0329640</name>
</gene>
<feature type="compositionally biased region" description="Basic residues" evidence="1">
    <location>
        <begin position="125"/>
        <end position="136"/>
    </location>
</feature>
<reference evidence="2" key="1">
    <citation type="journal article" date="2015" name="Nature">
        <title>Complex archaea that bridge the gap between prokaryotes and eukaryotes.</title>
        <authorList>
            <person name="Spang A."/>
            <person name="Saw J.H."/>
            <person name="Jorgensen S.L."/>
            <person name="Zaremba-Niedzwiedzka K."/>
            <person name="Martijn J."/>
            <person name="Lind A.E."/>
            <person name="van Eijk R."/>
            <person name="Schleper C."/>
            <person name="Guy L."/>
            <person name="Ettema T.J."/>
        </authorList>
    </citation>
    <scope>NUCLEOTIDE SEQUENCE</scope>
</reference>
<comment type="caution">
    <text evidence="2">The sequence shown here is derived from an EMBL/GenBank/DDBJ whole genome shotgun (WGS) entry which is preliminary data.</text>
</comment>
<dbReference type="EMBL" id="LAZR01000231">
    <property type="protein sequence ID" value="KKN80371.1"/>
    <property type="molecule type" value="Genomic_DNA"/>
</dbReference>
<protein>
    <submittedName>
        <fullName evidence="2">Uncharacterized protein</fullName>
    </submittedName>
</protein>
<evidence type="ECO:0000313" key="2">
    <source>
        <dbReference type="EMBL" id="KKN80371.1"/>
    </source>
</evidence>
<name>A0A0F9W3Z7_9ZZZZ</name>
<feature type="compositionally biased region" description="Basic and acidic residues" evidence="1">
    <location>
        <begin position="137"/>
        <end position="147"/>
    </location>
</feature>
<dbReference type="AlphaFoldDB" id="A0A0F9W3Z7"/>
<feature type="region of interest" description="Disordered" evidence="1">
    <location>
        <begin position="111"/>
        <end position="147"/>
    </location>
</feature>
<organism evidence="2">
    <name type="scientific">marine sediment metagenome</name>
    <dbReference type="NCBI Taxonomy" id="412755"/>
    <lineage>
        <taxon>unclassified sequences</taxon>
        <taxon>metagenomes</taxon>
        <taxon>ecological metagenomes</taxon>
    </lineage>
</organism>